<dbReference type="InterPro" id="IPR029063">
    <property type="entry name" value="SAM-dependent_MTases_sf"/>
</dbReference>
<dbReference type="RefSeq" id="XP_067520362.1">
    <property type="nucleotide sequence ID" value="XM_067664261.1"/>
</dbReference>
<proteinExistence type="predicted"/>
<reference evidence="5 6" key="1">
    <citation type="journal article" date="2009" name="PLoS Genet.">
        <title>Genomic analysis of the basal lineage fungus Rhizopus oryzae reveals a whole-genome duplication.</title>
        <authorList>
            <person name="Ma L.-J."/>
            <person name="Ibrahim A.S."/>
            <person name="Skory C."/>
            <person name="Grabherr M.G."/>
            <person name="Burger G."/>
            <person name="Butler M."/>
            <person name="Elias M."/>
            <person name="Idnurm A."/>
            <person name="Lang B.F."/>
            <person name="Sone T."/>
            <person name="Abe A."/>
            <person name="Calvo S.E."/>
            <person name="Corrochano L.M."/>
            <person name="Engels R."/>
            <person name="Fu J."/>
            <person name="Hansberg W."/>
            <person name="Kim J.-M."/>
            <person name="Kodira C.D."/>
            <person name="Koehrsen M.J."/>
            <person name="Liu B."/>
            <person name="Miranda-Saavedra D."/>
            <person name="O'Leary S."/>
            <person name="Ortiz-Castellanos L."/>
            <person name="Poulter R."/>
            <person name="Rodriguez-Romero J."/>
            <person name="Ruiz-Herrera J."/>
            <person name="Shen Y.-Q."/>
            <person name="Zeng Q."/>
            <person name="Galagan J."/>
            <person name="Birren B.W."/>
            <person name="Cuomo C.A."/>
            <person name="Wickes B.L."/>
        </authorList>
    </citation>
    <scope>NUCLEOTIDE SEQUENCE [LARGE SCALE GENOMIC DNA]</scope>
    <source>
        <strain evidence="6">RA 99-880 / ATCC MYA-4621 / FGSC 9543 / NRRL 43880</strain>
    </source>
</reference>
<feature type="region of interest" description="Disordered" evidence="4">
    <location>
        <begin position="1"/>
        <end position="26"/>
    </location>
</feature>
<keyword evidence="3" id="KW-0949">S-adenosyl-L-methionine</keyword>
<organism evidence="5 6">
    <name type="scientific">Rhizopus delemar (strain RA 99-880 / ATCC MYA-4621 / FGSC 9543 / NRRL 43880)</name>
    <name type="common">Mucormycosis agent</name>
    <name type="synonym">Rhizopus arrhizus var. delemar</name>
    <dbReference type="NCBI Taxonomy" id="246409"/>
    <lineage>
        <taxon>Eukaryota</taxon>
        <taxon>Fungi</taxon>
        <taxon>Fungi incertae sedis</taxon>
        <taxon>Mucoromycota</taxon>
        <taxon>Mucoromycotina</taxon>
        <taxon>Mucoromycetes</taxon>
        <taxon>Mucorales</taxon>
        <taxon>Mucorineae</taxon>
        <taxon>Rhizopodaceae</taxon>
        <taxon>Rhizopus</taxon>
    </lineage>
</organism>
<dbReference type="GeneID" id="93616642"/>
<dbReference type="GO" id="GO:0032259">
    <property type="term" value="P:methylation"/>
    <property type="evidence" value="ECO:0007669"/>
    <property type="project" value="UniProtKB-KW"/>
</dbReference>
<evidence type="ECO:0000313" key="5">
    <source>
        <dbReference type="EMBL" id="EIE84966.1"/>
    </source>
</evidence>
<feature type="compositionally biased region" description="Polar residues" evidence="4">
    <location>
        <begin position="1"/>
        <end position="18"/>
    </location>
</feature>
<dbReference type="InterPro" id="IPR023576">
    <property type="entry name" value="UbiE/COQ5_MeTrFase_CS"/>
</dbReference>
<evidence type="ECO:0000313" key="6">
    <source>
        <dbReference type="Proteomes" id="UP000009138"/>
    </source>
</evidence>
<keyword evidence="1" id="KW-0489">Methyltransferase</keyword>
<dbReference type="AlphaFoldDB" id="I1C936"/>
<sequence>MNPFSVLSRTQQTKSTGSSKRKNSAKADIIDTLAEPKFPTKQFEYIEGRNYRQTKKPSEQFLPCDDEEIERLQINQLLFKAGPGWWALDMAKQYPKSHFTSVDAVLYPISQKDWETIIPELVRVVKPGGYIEFCEFGGAIQDVGPNLSIWMMRLTVSLQTRNINLKIASQLESMIKEIDNVTHIESSHRSAPIGWYGKNGDIMLECIKRLLESVKPKLCEDWSMNVAKYDKMVESAIKECKEFKSWCNIHYTIAQKNN</sequence>
<evidence type="ECO:0000256" key="3">
    <source>
        <dbReference type="ARBA" id="ARBA00022691"/>
    </source>
</evidence>
<dbReference type="Proteomes" id="UP000009138">
    <property type="component" value="Unassembled WGS sequence"/>
</dbReference>
<keyword evidence="6" id="KW-1185">Reference proteome</keyword>
<protein>
    <recommendedName>
        <fullName evidence="7">Methyltransferase type 11 domain-containing protein</fullName>
    </recommendedName>
</protein>
<dbReference type="SUPFAM" id="SSF53335">
    <property type="entry name" value="S-adenosyl-L-methionine-dependent methyltransferases"/>
    <property type="match status" value="1"/>
</dbReference>
<dbReference type="OMA" id="CEDWSMS"/>
<evidence type="ECO:0000256" key="2">
    <source>
        <dbReference type="ARBA" id="ARBA00022679"/>
    </source>
</evidence>
<dbReference type="eggNOG" id="ENOG502RURQ">
    <property type="taxonomic scope" value="Eukaryota"/>
</dbReference>
<keyword evidence="2" id="KW-0808">Transferase</keyword>
<accession>I1C936</accession>
<dbReference type="OrthoDB" id="2013972at2759"/>
<dbReference type="PROSITE" id="PS01184">
    <property type="entry name" value="UBIE_2"/>
    <property type="match status" value="1"/>
</dbReference>
<name>I1C936_RHIO9</name>
<gene>
    <name evidence="5" type="ORF">RO3G_09676</name>
</gene>
<dbReference type="EMBL" id="CH476738">
    <property type="protein sequence ID" value="EIE84966.1"/>
    <property type="molecule type" value="Genomic_DNA"/>
</dbReference>
<evidence type="ECO:0000256" key="1">
    <source>
        <dbReference type="ARBA" id="ARBA00022603"/>
    </source>
</evidence>
<dbReference type="InParanoid" id="I1C936"/>
<evidence type="ECO:0008006" key="7">
    <source>
        <dbReference type="Google" id="ProtNLM"/>
    </source>
</evidence>
<dbReference type="VEuPathDB" id="FungiDB:RO3G_09676"/>
<dbReference type="GO" id="GO:0008168">
    <property type="term" value="F:methyltransferase activity"/>
    <property type="evidence" value="ECO:0007669"/>
    <property type="project" value="UniProtKB-KW"/>
</dbReference>
<dbReference type="STRING" id="246409.I1C936"/>
<evidence type="ECO:0000256" key="4">
    <source>
        <dbReference type="SAM" id="MobiDB-lite"/>
    </source>
</evidence>